<feature type="transmembrane region" description="Helical" evidence="1">
    <location>
        <begin position="166"/>
        <end position="188"/>
    </location>
</feature>
<dbReference type="Proteomes" id="UP000008461">
    <property type="component" value="Chromosome"/>
</dbReference>
<dbReference type="OrthoDB" id="9809859at2"/>
<evidence type="ECO:0008006" key="4">
    <source>
        <dbReference type="Google" id="ProtNLM"/>
    </source>
</evidence>
<evidence type="ECO:0000313" key="3">
    <source>
        <dbReference type="Proteomes" id="UP000008461"/>
    </source>
</evidence>
<dbReference type="eggNOG" id="COG4314">
    <property type="taxonomic scope" value="Bacteria"/>
</dbReference>
<dbReference type="InterPro" id="IPR008719">
    <property type="entry name" value="N2O_reductase_NosL"/>
</dbReference>
<proteinExistence type="predicted"/>
<dbReference type="PANTHER" id="PTHR41247:SF1">
    <property type="entry name" value="HTH-TYPE TRANSCRIPTIONAL REPRESSOR YCNK"/>
    <property type="match status" value="1"/>
</dbReference>
<reference evidence="2 3" key="1">
    <citation type="journal article" date="2011" name="Stand. Genomic Sci.">
        <title>Complete genome sequence of Haliscomenobacter hydrossis type strain (O).</title>
        <authorList>
            <consortium name="US DOE Joint Genome Institute (JGI-PGF)"/>
            <person name="Daligault H."/>
            <person name="Lapidus A."/>
            <person name="Zeytun A."/>
            <person name="Nolan M."/>
            <person name="Lucas S."/>
            <person name="Del Rio T.G."/>
            <person name="Tice H."/>
            <person name="Cheng J.F."/>
            <person name="Tapia R."/>
            <person name="Han C."/>
            <person name="Goodwin L."/>
            <person name="Pitluck S."/>
            <person name="Liolios K."/>
            <person name="Pagani I."/>
            <person name="Ivanova N."/>
            <person name="Huntemann M."/>
            <person name="Mavromatis K."/>
            <person name="Mikhailova N."/>
            <person name="Pati A."/>
            <person name="Chen A."/>
            <person name="Palaniappan K."/>
            <person name="Land M."/>
            <person name="Hauser L."/>
            <person name="Brambilla E.M."/>
            <person name="Rohde M."/>
            <person name="Verbarg S."/>
            <person name="Goker M."/>
            <person name="Bristow J."/>
            <person name="Eisen J.A."/>
            <person name="Markowitz V."/>
            <person name="Hugenholtz P."/>
            <person name="Kyrpides N.C."/>
            <person name="Klenk H.P."/>
            <person name="Woyke T."/>
        </authorList>
    </citation>
    <scope>NUCLEOTIDE SEQUENCE [LARGE SCALE GENOMIC DNA]</scope>
    <source>
        <strain evidence="3">ATCC 27775 / DSM 1100 / LMG 10767 / O</strain>
    </source>
</reference>
<dbReference type="HOGENOM" id="CLU_815929_0_0_10"/>
<reference key="2">
    <citation type="submission" date="2011-04" db="EMBL/GenBank/DDBJ databases">
        <title>Complete sequence of chromosome of Haliscomenobacter hydrossis DSM 1100.</title>
        <authorList>
            <consortium name="US DOE Joint Genome Institute (JGI-PGF)"/>
            <person name="Lucas S."/>
            <person name="Han J."/>
            <person name="Lapidus A."/>
            <person name="Bruce D."/>
            <person name="Goodwin L."/>
            <person name="Pitluck S."/>
            <person name="Peters L."/>
            <person name="Kyrpides N."/>
            <person name="Mavromatis K."/>
            <person name="Ivanova N."/>
            <person name="Ovchinnikova G."/>
            <person name="Pagani I."/>
            <person name="Daligault H."/>
            <person name="Detter J.C."/>
            <person name="Han C."/>
            <person name="Land M."/>
            <person name="Hauser L."/>
            <person name="Markowitz V."/>
            <person name="Cheng J.-F."/>
            <person name="Hugenholtz P."/>
            <person name="Woyke T."/>
            <person name="Wu D."/>
            <person name="Verbarg S."/>
            <person name="Frueling A."/>
            <person name="Brambilla E."/>
            <person name="Klenk H.-P."/>
            <person name="Eisen J.A."/>
        </authorList>
    </citation>
    <scope>NUCLEOTIDE SEQUENCE</scope>
    <source>
        <strain>DSM 1100</strain>
    </source>
</reference>
<keyword evidence="3" id="KW-1185">Reference proteome</keyword>
<feature type="transmembrane region" description="Helical" evidence="1">
    <location>
        <begin position="104"/>
        <end position="124"/>
    </location>
</feature>
<dbReference type="Pfam" id="PF05573">
    <property type="entry name" value="NosL"/>
    <property type="match status" value="1"/>
</dbReference>
<evidence type="ECO:0000313" key="2">
    <source>
        <dbReference type="EMBL" id="AEE53311.1"/>
    </source>
</evidence>
<dbReference type="STRING" id="760192.Halhy_5486"/>
<dbReference type="RefSeq" id="WP_013767841.1">
    <property type="nucleotide sequence ID" value="NC_015510.1"/>
</dbReference>
<dbReference type="AlphaFoldDB" id="F4KSA8"/>
<accession>F4KSA8</accession>
<name>F4KSA8_HALH1</name>
<organism evidence="2 3">
    <name type="scientific">Haliscomenobacter hydrossis (strain ATCC 27775 / DSM 1100 / LMG 10767 / O)</name>
    <dbReference type="NCBI Taxonomy" id="760192"/>
    <lineage>
        <taxon>Bacteria</taxon>
        <taxon>Pseudomonadati</taxon>
        <taxon>Bacteroidota</taxon>
        <taxon>Saprospiria</taxon>
        <taxon>Saprospirales</taxon>
        <taxon>Haliscomenobacteraceae</taxon>
        <taxon>Haliscomenobacter</taxon>
    </lineage>
</organism>
<evidence type="ECO:0000256" key="1">
    <source>
        <dbReference type="SAM" id="Phobius"/>
    </source>
</evidence>
<feature type="transmembrane region" description="Helical" evidence="1">
    <location>
        <begin position="79"/>
        <end position="97"/>
    </location>
</feature>
<protein>
    <recommendedName>
        <fullName evidence="4">Copper chaperone NosL</fullName>
    </recommendedName>
</protein>
<dbReference type="EMBL" id="CP002691">
    <property type="protein sequence ID" value="AEE53311.1"/>
    <property type="molecule type" value="Genomic_DNA"/>
</dbReference>
<keyword evidence="1" id="KW-0472">Membrane</keyword>
<gene>
    <name evidence="2" type="ordered locus">Halhy_5486</name>
</gene>
<keyword evidence="1" id="KW-0812">Transmembrane</keyword>
<dbReference type="PANTHER" id="PTHR41247">
    <property type="entry name" value="HTH-TYPE TRANSCRIPTIONAL REPRESSOR YCNK"/>
    <property type="match status" value="1"/>
</dbReference>
<keyword evidence="1" id="KW-1133">Transmembrane helix</keyword>
<dbReference type="KEGG" id="hhy:Halhy_5486"/>
<feature type="transmembrane region" description="Helical" evidence="1">
    <location>
        <begin position="7"/>
        <end position="28"/>
    </location>
</feature>
<dbReference type="SUPFAM" id="SSF160387">
    <property type="entry name" value="NosL/MerB-like"/>
    <property type="match status" value="1"/>
</dbReference>
<sequence length="343" mass="38429">MKPLRTLSRIAILIASLSMIGSFFLPIWRIELWAPQYPEGLMMKIWLSHLSGDVEIINGLNHYIGMAHIKEEMFPEFTFLPYLAALFVVLGLVVVWLNKRVGALAYLGLIVVAGIAAMVDFYQWGYQYGHNLDPTAAISVPGMAYQPPLIGYKKLLNFGAYSVPDWGGFLFIFAGLVLTLVVACEYFFCKNLTPTLKTQAKPLSAVVALALLFLFACTPQPRPIDYGHDQCTFCKMTIMDGRFGAELVTTKGKVYLFDDLFCLDKYYRMQGSKEADYGHILVNDYNKEGTLIDLRKAALLKAEGLRSPMGGNIAAFSSLEKLKEAQSEKQLEGNSLDWLSWQK</sequence>